<dbReference type="InterPro" id="IPR004089">
    <property type="entry name" value="MCPsignal_dom"/>
</dbReference>
<organism evidence="7 8">
    <name type="scientific">Roseinatronobacter alkalisoli</name>
    <dbReference type="NCBI Taxonomy" id="3028235"/>
    <lineage>
        <taxon>Bacteria</taxon>
        <taxon>Pseudomonadati</taxon>
        <taxon>Pseudomonadota</taxon>
        <taxon>Alphaproteobacteria</taxon>
        <taxon>Rhodobacterales</taxon>
        <taxon>Paracoccaceae</taxon>
        <taxon>Roseinatronobacter</taxon>
    </lineage>
</organism>
<evidence type="ECO:0000313" key="7">
    <source>
        <dbReference type="EMBL" id="MDD7972410.1"/>
    </source>
</evidence>
<feature type="domain" description="Methyl-accepting transducer" evidence="6">
    <location>
        <begin position="277"/>
        <end position="509"/>
    </location>
</feature>
<dbReference type="RefSeq" id="WP_274353084.1">
    <property type="nucleotide sequence ID" value="NZ_JAQZSM010000015.1"/>
</dbReference>
<name>A0ABT5TCI8_9RHOB</name>
<evidence type="ECO:0000256" key="2">
    <source>
        <dbReference type="ARBA" id="ARBA00029447"/>
    </source>
</evidence>
<dbReference type="SMART" id="SM00283">
    <property type="entry name" value="MA"/>
    <property type="match status" value="1"/>
</dbReference>
<evidence type="ECO:0000256" key="1">
    <source>
        <dbReference type="ARBA" id="ARBA00022500"/>
    </source>
</evidence>
<keyword evidence="8" id="KW-1185">Reference proteome</keyword>
<dbReference type="InterPro" id="IPR004090">
    <property type="entry name" value="Chemotax_Me-accpt_rcpt"/>
</dbReference>
<evidence type="ECO:0000256" key="5">
    <source>
        <dbReference type="SAM" id="Phobius"/>
    </source>
</evidence>
<feature type="compositionally biased region" description="Basic and acidic residues" evidence="4">
    <location>
        <begin position="326"/>
        <end position="338"/>
    </location>
</feature>
<keyword evidence="5" id="KW-0472">Membrane</keyword>
<feature type="transmembrane region" description="Helical" evidence="5">
    <location>
        <begin position="121"/>
        <end position="142"/>
    </location>
</feature>
<dbReference type="Pfam" id="PF00015">
    <property type="entry name" value="MCPsignal"/>
    <property type="match status" value="1"/>
</dbReference>
<dbReference type="PANTHER" id="PTHR43531:SF11">
    <property type="entry name" value="METHYL-ACCEPTING CHEMOTAXIS PROTEIN 3"/>
    <property type="match status" value="1"/>
</dbReference>
<keyword evidence="5" id="KW-1133">Transmembrane helix</keyword>
<keyword evidence="5" id="KW-0812">Transmembrane</keyword>
<accession>A0ABT5TCI8</accession>
<evidence type="ECO:0000256" key="3">
    <source>
        <dbReference type="PROSITE-ProRule" id="PRU00284"/>
    </source>
</evidence>
<sequence length="550" mass="58977">MATNTNSFAKMPVIRRWGALGIGFLLWGMVVQAAVIGWALSVPSLYILVCMSLLAAIVTLEYRRNPEGEAVQLTSAAALAVGVALLVAQFSGHPWQPDMHMQFFAALAVLGIYCNWRAIILYAGIVAIHHLILTIVAPAAVLPGGTDIGRAFLHGSILLIEAAALVVIGEILRRTLTGAADDAEKAQMAMQETEKLRLEQAEMADRAAAQRAALAARQQRVVRDVEAGLIRLSEGNLKTPIDNPDDDPFPEEYETIRQAYNQTLRLQDELMVRVDLVAGSVRAEAVEIERAAQQLSERAEAQTASLREGRSALQRVIELVESSQSDSRKATAESRENENQAAAGRSIMQDAVDAMRAIEDSSEQISRIIGVIEDIAFQTNLLALNAGVEAARAGDAGRGFAVVAAEVRGLAERASGSAREIRALIAQGTSHVSTGSGLVRRTTEALSGIVERASEVRNLMDRIAVTSTDQVTGLHQTGAVIDHADAINHQTQSAAQDAQSVAVSISKQADELVATLQAYLTTPGRMDWSDVVHPQAMPDPVPIISFAREA</sequence>
<comment type="caution">
    <text evidence="7">The sequence shown here is derived from an EMBL/GenBank/DDBJ whole genome shotgun (WGS) entry which is preliminary data.</text>
</comment>
<evidence type="ECO:0000256" key="4">
    <source>
        <dbReference type="SAM" id="MobiDB-lite"/>
    </source>
</evidence>
<comment type="similarity">
    <text evidence="2">Belongs to the methyl-accepting chemotaxis (MCP) protein family.</text>
</comment>
<dbReference type="Gene3D" id="1.10.287.950">
    <property type="entry name" value="Methyl-accepting chemotaxis protein"/>
    <property type="match status" value="1"/>
</dbReference>
<proteinExistence type="inferred from homology"/>
<gene>
    <name evidence="7" type="ORF">PUT78_15025</name>
</gene>
<dbReference type="Proteomes" id="UP001431784">
    <property type="component" value="Unassembled WGS sequence"/>
</dbReference>
<protein>
    <submittedName>
        <fullName evidence="7">Methyl-accepting chemotaxis protein</fullName>
    </submittedName>
</protein>
<evidence type="ECO:0000313" key="8">
    <source>
        <dbReference type="Proteomes" id="UP001431784"/>
    </source>
</evidence>
<dbReference type="InterPro" id="IPR051310">
    <property type="entry name" value="MCP_chemotaxis"/>
</dbReference>
<dbReference type="CDD" id="cd11386">
    <property type="entry name" value="MCP_signal"/>
    <property type="match status" value="1"/>
</dbReference>
<evidence type="ECO:0000259" key="6">
    <source>
        <dbReference type="PROSITE" id="PS50111"/>
    </source>
</evidence>
<feature type="transmembrane region" description="Helical" evidence="5">
    <location>
        <begin position="43"/>
        <end position="62"/>
    </location>
</feature>
<feature type="region of interest" description="Disordered" evidence="4">
    <location>
        <begin position="324"/>
        <end position="344"/>
    </location>
</feature>
<dbReference type="PANTHER" id="PTHR43531">
    <property type="entry name" value="PROTEIN ICFG"/>
    <property type="match status" value="1"/>
</dbReference>
<reference evidence="7" key="1">
    <citation type="submission" date="2023-02" db="EMBL/GenBank/DDBJ databases">
        <title>Description of Roseinatronobacter alkalisoli sp. nov., an alkaliphilic bacerium isolated from soda soil.</title>
        <authorList>
            <person name="Wei W."/>
        </authorList>
    </citation>
    <scope>NUCLEOTIDE SEQUENCE</scope>
    <source>
        <strain evidence="7">HJB301</strain>
    </source>
</reference>
<feature type="transmembrane region" description="Helical" evidence="5">
    <location>
        <begin position="74"/>
        <end position="93"/>
    </location>
</feature>
<dbReference type="SUPFAM" id="SSF58104">
    <property type="entry name" value="Methyl-accepting chemotaxis protein (MCP) signaling domain"/>
    <property type="match status" value="1"/>
</dbReference>
<keyword evidence="1" id="KW-0145">Chemotaxis</keyword>
<dbReference type="PRINTS" id="PR00260">
    <property type="entry name" value="CHEMTRNSDUCR"/>
</dbReference>
<dbReference type="PROSITE" id="PS50111">
    <property type="entry name" value="CHEMOTAXIS_TRANSDUC_2"/>
    <property type="match status" value="1"/>
</dbReference>
<feature type="transmembrane region" description="Helical" evidence="5">
    <location>
        <begin position="99"/>
        <end position="116"/>
    </location>
</feature>
<dbReference type="EMBL" id="JAQZSM010000015">
    <property type="protein sequence ID" value="MDD7972410.1"/>
    <property type="molecule type" value="Genomic_DNA"/>
</dbReference>
<keyword evidence="3" id="KW-0807">Transducer</keyword>